<dbReference type="InterPro" id="IPR003660">
    <property type="entry name" value="HAMP_dom"/>
</dbReference>
<dbReference type="InterPro" id="IPR004358">
    <property type="entry name" value="Sig_transdc_His_kin-like_C"/>
</dbReference>
<dbReference type="CDD" id="cd00082">
    <property type="entry name" value="HisKA"/>
    <property type="match status" value="1"/>
</dbReference>
<keyword evidence="9" id="KW-0902">Two-component regulatory system</keyword>
<protein>
    <recommendedName>
        <fullName evidence="3">histidine kinase</fullName>
        <ecNumber evidence="3">2.7.13.3</ecNumber>
    </recommendedName>
</protein>
<evidence type="ECO:0000259" key="13">
    <source>
        <dbReference type="PROSITE" id="PS50885"/>
    </source>
</evidence>
<dbReference type="EMBL" id="BSUL01000001">
    <property type="protein sequence ID" value="GMA26993.1"/>
    <property type="molecule type" value="Genomic_DNA"/>
</dbReference>
<feature type="domain" description="HAMP" evidence="13">
    <location>
        <begin position="218"/>
        <end position="270"/>
    </location>
</feature>
<evidence type="ECO:0000256" key="5">
    <source>
        <dbReference type="ARBA" id="ARBA00022679"/>
    </source>
</evidence>
<comment type="subcellular location">
    <subcellularLocation>
        <location evidence="2">Cell membrane</location>
    </subcellularLocation>
</comment>
<dbReference type="InterPro" id="IPR003661">
    <property type="entry name" value="HisK_dim/P_dom"/>
</dbReference>
<dbReference type="SMART" id="SM00388">
    <property type="entry name" value="HisKA"/>
    <property type="match status" value="1"/>
</dbReference>
<dbReference type="PANTHER" id="PTHR45436:SF5">
    <property type="entry name" value="SENSOR HISTIDINE KINASE TRCS"/>
    <property type="match status" value="1"/>
</dbReference>
<dbReference type="InterPro" id="IPR005467">
    <property type="entry name" value="His_kinase_dom"/>
</dbReference>
<evidence type="ECO:0000256" key="9">
    <source>
        <dbReference type="ARBA" id="ARBA00023012"/>
    </source>
</evidence>
<evidence type="ECO:0000256" key="3">
    <source>
        <dbReference type="ARBA" id="ARBA00012438"/>
    </source>
</evidence>
<accession>A0AA37UCU2</accession>
<dbReference type="SUPFAM" id="SSF158472">
    <property type="entry name" value="HAMP domain-like"/>
    <property type="match status" value="1"/>
</dbReference>
<dbReference type="CDD" id="cd06225">
    <property type="entry name" value="HAMP"/>
    <property type="match status" value="1"/>
</dbReference>
<sequence length="494" mass="53464">MSDEPATRRPQRRASVRVRILASILVVTALGMAIASGTAFFVQREVELQEVDDHLRTTAQRVEGIVTRMPVADAAGDSAAEQPPAAESTVKLLESIMTRIPPLQHDGSIALVDAAIRWKPPTAPDIDLSRDEDMLARMLVETEADGAVIGTVVSPELGSLRYLAMRVGVEGDPAVGLYVTAVDLDAELNDVDTAFTIYALISIGALALIAIVGWFVSGRLLRPIRRLERTAARITASDLGERIPVVGNDDVSGLTRTMNGMFDRLDGAMTAQRQLLDDVRHELRTPITILQGHLELLDPEQPDDVRATRDLALDELDRMARLVKDIEALARADHADLAQVEEVDLEELGAQVLAKVSVVPCRQWAQQLRATGSALLDPHRITQAWLQLADNAAKYSDECTTITLGSQVQGGELHCWVQDEGQGIPPEARERIFERFGRVDTGRGVRGSGLGLPIVAAIAASHGGRVELESVPGLGSRFTIVVPVRTGAEERTEG</sequence>
<keyword evidence="7 14" id="KW-0418">Kinase</keyword>
<dbReference type="PROSITE" id="PS50109">
    <property type="entry name" value="HIS_KIN"/>
    <property type="match status" value="1"/>
</dbReference>
<dbReference type="InterPro" id="IPR003594">
    <property type="entry name" value="HATPase_dom"/>
</dbReference>
<feature type="transmembrane region" description="Helical" evidence="11">
    <location>
        <begin position="20"/>
        <end position="42"/>
    </location>
</feature>
<dbReference type="Pfam" id="PF00672">
    <property type="entry name" value="HAMP"/>
    <property type="match status" value="1"/>
</dbReference>
<evidence type="ECO:0000256" key="11">
    <source>
        <dbReference type="SAM" id="Phobius"/>
    </source>
</evidence>
<proteinExistence type="predicted"/>
<evidence type="ECO:0000259" key="12">
    <source>
        <dbReference type="PROSITE" id="PS50109"/>
    </source>
</evidence>
<dbReference type="InterPro" id="IPR036097">
    <property type="entry name" value="HisK_dim/P_sf"/>
</dbReference>
<dbReference type="GO" id="GO:0005886">
    <property type="term" value="C:plasma membrane"/>
    <property type="evidence" value="ECO:0007669"/>
    <property type="project" value="UniProtKB-SubCell"/>
</dbReference>
<dbReference type="Gene3D" id="6.10.340.10">
    <property type="match status" value="1"/>
</dbReference>
<evidence type="ECO:0000256" key="6">
    <source>
        <dbReference type="ARBA" id="ARBA00022692"/>
    </source>
</evidence>
<comment type="caution">
    <text evidence="14">The sequence shown here is derived from an EMBL/GenBank/DDBJ whole genome shotgun (WGS) entry which is preliminary data.</text>
</comment>
<dbReference type="Gene3D" id="1.10.287.130">
    <property type="match status" value="1"/>
</dbReference>
<evidence type="ECO:0000256" key="8">
    <source>
        <dbReference type="ARBA" id="ARBA00022989"/>
    </source>
</evidence>
<feature type="domain" description="Histidine kinase" evidence="12">
    <location>
        <begin position="278"/>
        <end position="486"/>
    </location>
</feature>
<comment type="catalytic activity">
    <reaction evidence="1">
        <text>ATP + protein L-histidine = ADP + protein N-phospho-L-histidine.</text>
        <dbReference type="EC" id="2.7.13.3"/>
    </reaction>
</comment>
<evidence type="ECO:0000256" key="10">
    <source>
        <dbReference type="ARBA" id="ARBA00023136"/>
    </source>
</evidence>
<dbReference type="SUPFAM" id="SSF55874">
    <property type="entry name" value="ATPase domain of HSP90 chaperone/DNA topoisomerase II/histidine kinase"/>
    <property type="match status" value="1"/>
</dbReference>
<name>A0AA37UCU2_9MICO</name>
<dbReference type="InterPro" id="IPR050428">
    <property type="entry name" value="TCS_sensor_his_kinase"/>
</dbReference>
<keyword evidence="10 11" id="KW-0472">Membrane</keyword>
<dbReference type="EC" id="2.7.13.3" evidence="3"/>
<dbReference type="PROSITE" id="PS50885">
    <property type="entry name" value="HAMP"/>
    <property type="match status" value="1"/>
</dbReference>
<reference evidence="14 15" key="1">
    <citation type="journal article" date="2014" name="Int. J. Syst. Evol. Microbiol.">
        <title>Complete genome sequence of Corynebacterium casei LMG S-19264T (=DSM 44701T), isolated from a smear-ripened cheese.</title>
        <authorList>
            <consortium name="US DOE Joint Genome Institute (JGI-PGF)"/>
            <person name="Walter F."/>
            <person name="Albersmeier A."/>
            <person name="Kalinowski J."/>
            <person name="Ruckert C."/>
        </authorList>
    </citation>
    <scope>NUCLEOTIDE SEQUENCE [LARGE SCALE GENOMIC DNA]</scope>
    <source>
        <strain evidence="14 15">NBRC 112289</strain>
    </source>
</reference>
<dbReference type="Pfam" id="PF02518">
    <property type="entry name" value="HATPase_c"/>
    <property type="match status" value="1"/>
</dbReference>
<keyword evidence="4" id="KW-0597">Phosphoprotein</keyword>
<organism evidence="14 15">
    <name type="scientific">Arenivirga flava</name>
    <dbReference type="NCBI Taxonomy" id="1930060"/>
    <lineage>
        <taxon>Bacteria</taxon>
        <taxon>Bacillati</taxon>
        <taxon>Actinomycetota</taxon>
        <taxon>Actinomycetes</taxon>
        <taxon>Micrococcales</taxon>
        <taxon>Microbacteriaceae</taxon>
        <taxon>Arenivirga</taxon>
    </lineage>
</organism>
<dbReference type="InterPro" id="IPR036890">
    <property type="entry name" value="HATPase_C_sf"/>
</dbReference>
<dbReference type="Proteomes" id="UP001157160">
    <property type="component" value="Unassembled WGS sequence"/>
</dbReference>
<evidence type="ECO:0000256" key="1">
    <source>
        <dbReference type="ARBA" id="ARBA00000085"/>
    </source>
</evidence>
<feature type="transmembrane region" description="Helical" evidence="11">
    <location>
        <begin position="195"/>
        <end position="216"/>
    </location>
</feature>
<evidence type="ECO:0000256" key="7">
    <source>
        <dbReference type="ARBA" id="ARBA00022777"/>
    </source>
</evidence>
<evidence type="ECO:0000256" key="2">
    <source>
        <dbReference type="ARBA" id="ARBA00004236"/>
    </source>
</evidence>
<dbReference type="Pfam" id="PF00512">
    <property type="entry name" value="HisKA"/>
    <property type="match status" value="1"/>
</dbReference>
<keyword evidence="5" id="KW-0808">Transferase</keyword>
<dbReference type="GO" id="GO:0000155">
    <property type="term" value="F:phosphorelay sensor kinase activity"/>
    <property type="evidence" value="ECO:0007669"/>
    <property type="project" value="InterPro"/>
</dbReference>
<evidence type="ECO:0000313" key="14">
    <source>
        <dbReference type="EMBL" id="GMA26993.1"/>
    </source>
</evidence>
<dbReference type="SMART" id="SM00304">
    <property type="entry name" value="HAMP"/>
    <property type="match status" value="1"/>
</dbReference>
<dbReference type="CDD" id="cd00075">
    <property type="entry name" value="HATPase"/>
    <property type="match status" value="1"/>
</dbReference>
<dbReference type="SMART" id="SM00387">
    <property type="entry name" value="HATPase_c"/>
    <property type="match status" value="1"/>
</dbReference>
<evidence type="ECO:0000256" key="4">
    <source>
        <dbReference type="ARBA" id="ARBA00022553"/>
    </source>
</evidence>
<keyword evidence="8 11" id="KW-1133">Transmembrane helix</keyword>
<dbReference type="Gene3D" id="3.30.565.10">
    <property type="entry name" value="Histidine kinase-like ATPase, C-terminal domain"/>
    <property type="match status" value="1"/>
</dbReference>
<dbReference type="SUPFAM" id="SSF47384">
    <property type="entry name" value="Homodimeric domain of signal transducing histidine kinase"/>
    <property type="match status" value="1"/>
</dbReference>
<keyword evidence="15" id="KW-1185">Reference proteome</keyword>
<evidence type="ECO:0000313" key="15">
    <source>
        <dbReference type="Proteomes" id="UP001157160"/>
    </source>
</evidence>
<dbReference type="RefSeq" id="WP_284229203.1">
    <property type="nucleotide sequence ID" value="NZ_BSUL01000001.1"/>
</dbReference>
<dbReference type="PRINTS" id="PR00344">
    <property type="entry name" value="BCTRLSENSOR"/>
</dbReference>
<keyword evidence="6 11" id="KW-0812">Transmembrane</keyword>
<dbReference type="PANTHER" id="PTHR45436">
    <property type="entry name" value="SENSOR HISTIDINE KINASE YKOH"/>
    <property type="match status" value="1"/>
</dbReference>
<gene>
    <name evidence="14" type="ORF">GCM10025874_02460</name>
</gene>
<dbReference type="AlphaFoldDB" id="A0AA37UCU2"/>